<evidence type="ECO:0000313" key="1">
    <source>
        <dbReference type="EnsemblPlants" id="LPERR05G05870.1"/>
    </source>
</evidence>
<dbReference type="Proteomes" id="UP000032180">
    <property type="component" value="Chromosome 5"/>
</dbReference>
<keyword evidence="2" id="KW-1185">Reference proteome</keyword>
<reference evidence="2" key="2">
    <citation type="submission" date="2013-12" db="EMBL/GenBank/DDBJ databases">
        <authorList>
            <person name="Yu Y."/>
            <person name="Lee S."/>
            <person name="de Baynast K."/>
            <person name="Wissotski M."/>
            <person name="Liu L."/>
            <person name="Talag J."/>
            <person name="Goicoechea J."/>
            <person name="Angelova A."/>
            <person name="Jetty R."/>
            <person name="Kudrna D."/>
            <person name="Golser W."/>
            <person name="Rivera L."/>
            <person name="Zhang J."/>
            <person name="Wing R."/>
        </authorList>
    </citation>
    <scope>NUCLEOTIDE SEQUENCE</scope>
</reference>
<reference evidence="1" key="3">
    <citation type="submission" date="2015-04" db="UniProtKB">
        <authorList>
            <consortium name="EnsemblPlants"/>
        </authorList>
    </citation>
    <scope>IDENTIFICATION</scope>
</reference>
<reference evidence="1 2" key="1">
    <citation type="submission" date="2012-08" db="EMBL/GenBank/DDBJ databases">
        <title>Oryza genome evolution.</title>
        <authorList>
            <person name="Wing R.A."/>
        </authorList>
    </citation>
    <scope>NUCLEOTIDE SEQUENCE</scope>
</reference>
<accession>A0A0D9WDV2</accession>
<proteinExistence type="predicted"/>
<organism evidence="1 2">
    <name type="scientific">Leersia perrieri</name>
    <dbReference type="NCBI Taxonomy" id="77586"/>
    <lineage>
        <taxon>Eukaryota</taxon>
        <taxon>Viridiplantae</taxon>
        <taxon>Streptophyta</taxon>
        <taxon>Embryophyta</taxon>
        <taxon>Tracheophyta</taxon>
        <taxon>Spermatophyta</taxon>
        <taxon>Magnoliopsida</taxon>
        <taxon>Liliopsida</taxon>
        <taxon>Poales</taxon>
        <taxon>Poaceae</taxon>
        <taxon>BOP clade</taxon>
        <taxon>Oryzoideae</taxon>
        <taxon>Oryzeae</taxon>
        <taxon>Oryzinae</taxon>
        <taxon>Leersia</taxon>
    </lineage>
</organism>
<dbReference type="AlphaFoldDB" id="A0A0D9WDV2"/>
<dbReference type="EnsemblPlants" id="LPERR05G05870.1">
    <property type="protein sequence ID" value="LPERR05G05870.1"/>
    <property type="gene ID" value="LPERR05G05870"/>
</dbReference>
<sequence length="136" mass="15556">MNAPLRIRNFLVRVHHCMYIYVRTHTRGCTSSSIEKKKHRRTNQLQACLVRTTLMTMPLDLRLAFLFSPLLQASSRHSSLCSFALLATANLVLKITSTCTGEELSAATNVGSMEWELAIDLEPFRQFRRLNIYIPT</sequence>
<evidence type="ECO:0000313" key="2">
    <source>
        <dbReference type="Proteomes" id="UP000032180"/>
    </source>
</evidence>
<protein>
    <submittedName>
        <fullName evidence="1">Uncharacterized protein</fullName>
    </submittedName>
</protein>
<dbReference type="Gramene" id="LPERR05G05870.1">
    <property type="protein sequence ID" value="LPERR05G05870.1"/>
    <property type="gene ID" value="LPERR05G05870"/>
</dbReference>
<dbReference type="HOGENOM" id="CLU_1878416_0_0_1"/>
<name>A0A0D9WDV2_9ORYZ</name>